<gene>
    <name evidence="1" type="ORF">BGT96224V316_LOCUS8404</name>
</gene>
<organism evidence="1 2">
    <name type="scientific">Blumeria graminis f. sp. tritici</name>
    <dbReference type="NCBI Taxonomy" id="62690"/>
    <lineage>
        <taxon>Eukaryota</taxon>
        <taxon>Fungi</taxon>
        <taxon>Dikarya</taxon>
        <taxon>Ascomycota</taxon>
        <taxon>Pezizomycotina</taxon>
        <taxon>Leotiomycetes</taxon>
        <taxon>Erysiphales</taxon>
        <taxon>Erysiphaceae</taxon>
        <taxon>Blumeria</taxon>
    </lineage>
</organism>
<dbReference type="AlphaFoldDB" id="A0A9X9MPV5"/>
<evidence type="ECO:0000313" key="2">
    <source>
        <dbReference type="Proteomes" id="UP000324639"/>
    </source>
</evidence>
<keyword evidence="2" id="KW-1185">Reference proteome</keyword>
<dbReference type="Proteomes" id="UP000324639">
    <property type="component" value="Chromosome Bgt_-11"/>
</dbReference>
<name>A0A9X9MPV5_BLUGR</name>
<accession>A0A9X9MPV5</accession>
<evidence type="ECO:0000313" key="1">
    <source>
        <dbReference type="EMBL" id="VDB96424.1"/>
    </source>
</evidence>
<feature type="non-terminal residue" evidence="1">
    <location>
        <position position="1"/>
    </location>
</feature>
<proteinExistence type="predicted"/>
<protein>
    <submittedName>
        <fullName evidence="1">Bgt-51551</fullName>
    </submittedName>
</protein>
<dbReference type="EMBL" id="LR026994">
    <property type="protein sequence ID" value="VDB96424.1"/>
    <property type="molecule type" value="Genomic_DNA"/>
</dbReference>
<sequence length="61" mass="7205">SGNKSNKANTYHCPLHNNVKHILIKPLFVCNSPPHNHNEFWRIPIQSFDWNQRLYFCQSIG</sequence>
<reference evidence="1 2" key="1">
    <citation type="submission" date="2018-08" db="EMBL/GenBank/DDBJ databases">
        <authorList>
            <person name="Muller C M."/>
        </authorList>
    </citation>
    <scope>NUCLEOTIDE SEQUENCE [LARGE SCALE GENOMIC DNA]</scope>
</reference>